<proteinExistence type="predicted"/>
<comment type="caution">
    <text evidence="1">The sequence shown here is derived from an EMBL/GenBank/DDBJ whole genome shotgun (WGS) entry which is preliminary data.</text>
</comment>
<protein>
    <submittedName>
        <fullName evidence="1">Uncharacterized protein</fullName>
    </submittedName>
</protein>
<reference evidence="1 2" key="1">
    <citation type="journal article" date="2020" name="bioRxiv">
        <title>Whole genome comparisons of ergot fungi reveals the divergence and evolution of species within the genus Claviceps are the result of varying mechanisms driving genome evolution and host range expansion.</title>
        <authorList>
            <person name="Wyka S.A."/>
            <person name="Mondo S.J."/>
            <person name="Liu M."/>
            <person name="Dettman J."/>
            <person name="Nalam V."/>
            <person name="Broders K.D."/>
        </authorList>
    </citation>
    <scope>NUCLEOTIDE SEQUENCE [LARGE SCALE GENOMIC DNA]</scope>
    <source>
        <strain evidence="1 2">LM583</strain>
    </source>
</reference>
<accession>A0ABQ7P9V6</accession>
<dbReference type="Proteomes" id="UP000742024">
    <property type="component" value="Unassembled WGS sequence"/>
</dbReference>
<sequence length="77" mass="8161">MLSAHCSAAVAKSSSNPVLQNASRASLGTQLGGVGCITGTRHELSDGRPSDLAETCTRHQDQRCFWDGWGRLCIDDG</sequence>
<name>A0ABQ7P9V6_9HYPO</name>
<evidence type="ECO:0000313" key="1">
    <source>
        <dbReference type="EMBL" id="KAG5956174.1"/>
    </source>
</evidence>
<keyword evidence="2" id="KW-1185">Reference proteome</keyword>
<evidence type="ECO:0000313" key="2">
    <source>
        <dbReference type="Proteomes" id="UP000742024"/>
    </source>
</evidence>
<gene>
    <name evidence="1" type="ORF">E4U57_002817</name>
</gene>
<dbReference type="EMBL" id="SRPR01000217">
    <property type="protein sequence ID" value="KAG5956174.1"/>
    <property type="molecule type" value="Genomic_DNA"/>
</dbReference>
<organism evidence="1 2">
    <name type="scientific">Claviceps arundinis</name>
    <dbReference type="NCBI Taxonomy" id="1623583"/>
    <lineage>
        <taxon>Eukaryota</taxon>
        <taxon>Fungi</taxon>
        <taxon>Dikarya</taxon>
        <taxon>Ascomycota</taxon>
        <taxon>Pezizomycotina</taxon>
        <taxon>Sordariomycetes</taxon>
        <taxon>Hypocreomycetidae</taxon>
        <taxon>Hypocreales</taxon>
        <taxon>Clavicipitaceae</taxon>
        <taxon>Claviceps</taxon>
    </lineage>
</organism>